<sequence length="261" mass="28825">MALFAQLPADLNEEIGLALSNKLNISQLNFLRLVNKTWRGAVEGGQFGSLGRLLRPGLPKLAILFRNDATSCEESELDTSVAVALPAIGIVDEATWRVHIFPLSSTGPLFVHKQTHVVLLGRSIFTFTNLKPKSIFSGFREAGTEEEWRREEASVPVRCLEAAEASCQVLAPLRELTQKGRWQLAVRNGGQPELLELPLLRKGLASRPVRGALNLKRGLLILSSEEAYLDGGEVKYVWERGAGIEWSPQNCRVVWAAEFKG</sequence>
<organism evidence="1 2">
    <name type="scientific">Klebsormidium nitens</name>
    <name type="common">Green alga</name>
    <name type="synonym">Ulothrix nitens</name>
    <dbReference type="NCBI Taxonomy" id="105231"/>
    <lineage>
        <taxon>Eukaryota</taxon>
        <taxon>Viridiplantae</taxon>
        <taxon>Streptophyta</taxon>
        <taxon>Klebsormidiophyceae</taxon>
        <taxon>Klebsormidiales</taxon>
        <taxon>Klebsormidiaceae</taxon>
        <taxon>Klebsormidium</taxon>
    </lineage>
</organism>
<gene>
    <name evidence="1" type="ORF">KFL_001510065</name>
</gene>
<evidence type="ECO:0000313" key="1">
    <source>
        <dbReference type="EMBL" id="GAQ83503.1"/>
    </source>
</evidence>
<accession>A0A1Y1HZ93</accession>
<keyword evidence="2" id="KW-1185">Reference proteome</keyword>
<dbReference type="Proteomes" id="UP000054558">
    <property type="component" value="Unassembled WGS sequence"/>
</dbReference>
<dbReference type="EMBL" id="DF237100">
    <property type="protein sequence ID" value="GAQ83503.1"/>
    <property type="molecule type" value="Genomic_DNA"/>
</dbReference>
<name>A0A1Y1HZ93_KLENI</name>
<reference evidence="1 2" key="1">
    <citation type="journal article" date="2014" name="Nat. Commun.">
        <title>Klebsormidium flaccidum genome reveals primary factors for plant terrestrial adaptation.</title>
        <authorList>
            <person name="Hori K."/>
            <person name="Maruyama F."/>
            <person name="Fujisawa T."/>
            <person name="Togashi T."/>
            <person name="Yamamoto N."/>
            <person name="Seo M."/>
            <person name="Sato S."/>
            <person name="Yamada T."/>
            <person name="Mori H."/>
            <person name="Tajima N."/>
            <person name="Moriyama T."/>
            <person name="Ikeuchi M."/>
            <person name="Watanabe M."/>
            <person name="Wada H."/>
            <person name="Kobayashi K."/>
            <person name="Saito M."/>
            <person name="Masuda T."/>
            <person name="Sasaki-Sekimoto Y."/>
            <person name="Mashiguchi K."/>
            <person name="Awai K."/>
            <person name="Shimojima M."/>
            <person name="Masuda S."/>
            <person name="Iwai M."/>
            <person name="Nobusawa T."/>
            <person name="Narise T."/>
            <person name="Kondo S."/>
            <person name="Saito H."/>
            <person name="Sato R."/>
            <person name="Murakawa M."/>
            <person name="Ihara Y."/>
            <person name="Oshima-Yamada Y."/>
            <person name="Ohtaka K."/>
            <person name="Satoh M."/>
            <person name="Sonobe K."/>
            <person name="Ishii M."/>
            <person name="Ohtani R."/>
            <person name="Kanamori-Sato M."/>
            <person name="Honoki R."/>
            <person name="Miyazaki D."/>
            <person name="Mochizuki H."/>
            <person name="Umetsu J."/>
            <person name="Higashi K."/>
            <person name="Shibata D."/>
            <person name="Kamiya Y."/>
            <person name="Sato N."/>
            <person name="Nakamura Y."/>
            <person name="Tabata S."/>
            <person name="Ida S."/>
            <person name="Kurokawa K."/>
            <person name="Ohta H."/>
        </authorList>
    </citation>
    <scope>NUCLEOTIDE SEQUENCE [LARGE SCALE GENOMIC DNA]</scope>
    <source>
        <strain evidence="1 2">NIES-2285</strain>
    </source>
</reference>
<dbReference type="AlphaFoldDB" id="A0A1Y1HZ93"/>
<evidence type="ECO:0000313" key="2">
    <source>
        <dbReference type="Proteomes" id="UP000054558"/>
    </source>
</evidence>
<protein>
    <submittedName>
        <fullName evidence="1">Uncharacterized protein</fullName>
    </submittedName>
</protein>
<proteinExistence type="predicted"/>